<keyword evidence="3" id="KW-1185">Reference proteome</keyword>
<accession>A0AAD8LL05</accession>
<dbReference type="AlphaFoldDB" id="A0AAD8LL05"/>
<dbReference type="Proteomes" id="UP001229421">
    <property type="component" value="Unassembled WGS sequence"/>
</dbReference>
<dbReference type="EMBL" id="JAUHHV010000001">
    <property type="protein sequence ID" value="KAK1441006.1"/>
    <property type="molecule type" value="Genomic_DNA"/>
</dbReference>
<evidence type="ECO:0000256" key="1">
    <source>
        <dbReference type="SAM" id="MobiDB-lite"/>
    </source>
</evidence>
<feature type="region of interest" description="Disordered" evidence="1">
    <location>
        <begin position="1"/>
        <end position="22"/>
    </location>
</feature>
<gene>
    <name evidence="2" type="ORF">QVD17_06842</name>
</gene>
<name>A0AAD8LL05_TARER</name>
<protein>
    <submittedName>
        <fullName evidence="2">Uncharacterized protein</fullName>
    </submittedName>
</protein>
<feature type="compositionally biased region" description="Polar residues" evidence="1">
    <location>
        <begin position="1"/>
        <end position="14"/>
    </location>
</feature>
<reference evidence="2" key="1">
    <citation type="journal article" date="2023" name="bioRxiv">
        <title>Improved chromosome-level genome assembly for marigold (Tagetes erecta).</title>
        <authorList>
            <person name="Jiang F."/>
            <person name="Yuan L."/>
            <person name="Wang S."/>
            <person name="Wang H."/>
            <person name="Xu D."/>
            <person name="Wang A."/>
            <person name="Fan W."/>
        </authorList>
    </citation>
    <scope>NUCLEOTIDE SEQUENCE</scope>
    <source>
        <strain evidence="2">WSJ</strain>
        <tissue evidence="2">Leaf</tissue>
    </source>
</reference>
<evidence type="ECO:0000313" key="3">
    <source>
        <dbReference type="Proteomes" id="UP001229421"/>
    </source>
</evidence>
<proteinExistence type="predicted"/>
<comment type="caution">
    <text evidence="2">The sequence shown here is derived from an EMBL/GenBank/DDBJ whole genome shotgun (WGS) entry which is preliminary data.</text>
</comment>
<evidence type="ECO:0000313" key="2">
    <source>
        <dbReference type="EMBL" id="KAK1441006.1"/>
    </source>
</evidence>
<organism evidence="2 3">
    <name type="scientific">Tagetes erecta</name>
    <name type="common">African marigold</name>
    <dbReference type="NCBI Taxonomy" id="13708"/>
    <lineage>
        <taxon>Eukaryota</taxon>
        <taxon>Viridiplantae</taxon>
        <taxon>Streptophyta</taxon>
        <taxon>Embryophyta</taxon>
        <taxon>Tracheophyta</taxon>
        <taxon>Spermatophyta</taxon>
        <taxon>Magnoliopsida</taxon>
        <taxon>eudicotyledons</taxon>
        <taxon>Gunneridae</taxon>
        <taxon>Pentapetalae</taxon>
        <taxon>asterids</taxon>
        <taxon>campanulids</taxon>
        <taxon>Asterales</taxon>
        <taxon>Asteraceae</taxon>
        <taxon>Asteroideae</taxon>
        <taxon>Heliantheae alliance</taxon>
        <taxon>Tageteae</taxon>
        <taxon>Tagetes</taxon>
    </lineage>
</organism>
<sequence length="145" mass="15537">MANVQNVQNVQTGADQRGIDGSKYGADGSVAMMKTDDIAATSAKGNSNDMVTNLNGSGVLDDIGKRSYAEQVLENGKNSSHAGGEVPLAFVKHFERFLGDEDNVTLPIPPDLFLRRLEDDIAVNMIRPVSETEIKKAMLSIGAGW</sequence>